<dbReference type="InterPro" id="IPR029044">
    <property type="entry name" value="Nucleotide-diphossugar_trans"/>
</dbReference>
<organism evidence="1">
    <name type="scientific">marine sediment metagenome</name>
    <dbReference type="NCBI Taxonomy" id="412755"/>
    <lineage>
        <taxon>unclassified sequences</taxon>
        <taxon>metagenomes</taxon>
        <taxon>ecological metagenomes</taxon>
    </lineage>
</organism>
<proteinExistence type="predicted"/>
<dbReference type="EMBL" id="LAZR01014845">
    <property type="protein sequence ID" value="KKM15685.1"/>
    <property type="molecule type" value="Genomic_DNA"/>
</dbReference>
<dbReference type="AlphaFoldDB" id="A0A0F9KK62"/>
<name>A0A0F9KK62_9ZZZZ</name>
<dbReference type="SUPFAM" id="SSF53448">
    <property type="entry name" value="Nucleotide-diphospho-sugar transferases"/>
    <property type="match status" value="1"/>
</dbReference>
<protein>
    <recommendedName>
        <fullName evidence="2">Glycosyltransferase</fullName>
    </recommendedName>
</protein>
<evidence type="ECO:0008006" key="2">
    <source>
        <dbReference type="Google" id="ProtNLM"/>
    </source>
</evidence>
<accession>A0A0F9KK62</accession>
<evidence type="ECO:0000313" key="1">
    <source>
        <dbReference type="EMBL" id="KKM15685.1"/>
    </source>
</evidence>
<feature type="non-terminal residue" evidence="1">
    <location>
        <position position="1"/>
    </location>
</feature>
<sequence length="211" mass="22872">DQRLVTYFSQVNALAALLGHEHSVRVIAVEGDSTDATRRGLRNDWGVPVQCIEHDHGKRVWGSTVDPERFTALSGVANHIFASVRDEDDVLVYVESDLLWEPVTMLSLMAASGVAADVVAPMVFAGEAFYDIWAFRKDGEAFTPFPPYHPGLHAAGVTKVDSVGSCLVMGAHVARLTPPMTHGALVEWCGNARRTGFSIGVAPQLRIEHPA</sequence>
<gene>
    <name evidence="1" type="ORF">LCGC14_1693490</name>
</gene>
<reference evidence="1" key="1">
    <citation type="journal article" date="2015" name="Nature">
        <title>Complex archaea that bridge the gap between prokaryotes and eukaryotes.</title>
        <authorList>
            <person name="Spang A."/>
            <person name="Saw J.H."/>
            <person name="Jorgensen S.L."/>
            <person name="Zaremba-Niedzwiedzka K."/>
            <person name="Martijn J."/>
            <person name="Lind A.E."/>
            <person name="van Eijk R."/>
            <person name="Schleper C."/>
            <person name="Guy L."/>
            <person name="Ettema T.J."/>
        </authorList>
    </citation>
    <scope>NUCLEOTIDE SEQUENCE</scope>
</reference>
<comment type="caution">
    <text evidence="1">The sequence shown here is derived from an EMBL/GenBank/DDBJ whole genome shotgun (WGS) entry which is preliminary data.</text>
</comment>